<evidence type="ECO:0000256" key="3">
    <source>
        <dbReference type="ARBA" id="ARBA00022516"/>
    </source>
</evidence>
<evidence type="ECO:0000256" key="7">
    <source>
        <dbReference type="ARBA" id="ARBA00023160"/>
    </source>
</evidence>
<keyword evidence="8 10" id="KW-0511">Multifunctional enzyme</keyword>
<dbReference type="GO" id="GO:0004315">
    <property type="term" value="F:3-oxoacyl-[acyl-carrier-protein] synthase activity"/>
    <property type="evidence" value="ECO:0007669"/>
    <property type="project" value="InterPro"/>
</dbReference>
<keyword evidence="7 10" id="KW-0275">Fatty acid biosynthesis</keyword>
<feature type="active site" evidence="10">
    <location>
        <position position="290"/>
    </location>
</feature>
<dbReference type="PANTHER" id="PTHR34069:SF2">
    <property type="entry name" value="BETA-KETOACYL-[ACYL-CARRIER-PROTEIN] SYNTHASE III"/>
    <property type="match status" value="1"/>
</dbReference>
<keyword evidence="9 10" id="KW-0012">Acyltransferase</keyword>
<gene>
    <name evidence="10" type="primary">fabH</name>
    <name evidence="13" type="ORF">B8W67_01200</name>
</gene>
<keyword evidence="2 10" id="KW-0963">Cytoplasm</keyword>
<evidence type="ECO:0000313" key="14">
    <source>
        <dbReference type="Proteomes" id="UP000193577"/>
    </source>
</evidence>
<dbReference type="CDD" id="cd00830">
    <property type="entry name" value="KAS_III"/>
    <property type="match status" value="1"/>
</dbReference>
<reference evidence="13 14" key="1">
    <citation type="submission" date="2017-04" db="EMBL/GenBank/DDBJ databases">
        <title>The new phylogeny of genus Mycobacterium.</title>
        <authorList>
            <person name="Tortoli E."/>
            <person name="Trovato A."/>
            <person name="Cirillo D.M."/>
        </authorList>
    </citation>
    <scope>NUCLEOTIDE SEQUENCE [LARGE SCALE GENOMIC DNA]</scope>
    <source>
        <strain evidence="13 14">KCTC 19819</strain>
    </source>
</reference>
<comment type="catalytic activity">
    <reaction evidence="10">
        <text>malonyl-[ACP] + acetyl-CoA + H(+) = 3-oxobutanoyl-[ACP] + CO2 + CoA</text>
        <dbReference type="Rhea" id="RHEA:12080"/>
        <dbReference type="Rhea" id="RHEA-COMP:9623"/>
        <dbReference type="Rhea" id="RHEA-COMP:9625"/>
        <dbReference type="ChEBI" id="CHEBI:15378"/>
        <dbReference type="ChEBI" id="CHEBI:16526"/>
        <dbReference type="ChEBI" id="CHEBI:57287"/>
        <dbReference type="ChEBI" id="CHEBI:57288"/>
        <dbReference type="ChEBI" id="CHEBI:78449"/>
        <dbReference type="ChEBI" id="CHEBI:78450"/>
        <dbReference type="EC" id="2.3.1.180"/>
    </reaction>
</comment>
<dbReference type="InterPro" id="IPR013751">
    <property type="entry name" value="ACP_syn_III_N"/>
</dbReference>
<comment type="domain">
    <text evidence="10">The last Arg residue of the ACP-binding site is essential for the weak association between ACP/AcpP and FabH.</text>
</comment>
<evidence type="ECO:0000256" key="2">
    <source>
        <dbReference type="ARBA" id="ARBA00022490"/>
    </source>
</evidence>
<dbReference type="InterPro" id="IPR016039">
    <property type="entry name" value="Thiolase-like"/>
</dbReference>
<comment type="pathway">
    <text evidence="10">Lipid metabolism; fatty acid biosynthesis.</text>
</comment>
<dbReference type="FunFam" id="3.40.47.10:FF:000076">
    <property type="entry name" value="3-oxoacyl-[acyl-carrier-protein] synthase 3"/>
    <property type="match status" value="1"/>
</dbReference>
<comment type="caution">
    <text evidence="13">The sequence shown here is derived from an EMBL/GenBank/DDBJ whole genome shotgun (WGS) entry which is preliminary data.</text>
</comment>
<keyword evidence="4 10" id="KW-0808">Transferase</keyword>
<dbReference type="InterPro" id="IPR004655">
    <property type="entry name" value="FabH"/>
</dbReference>
<dbReference type="Pfam" id="PF08545">
    <property type="entry name" value="ACP_syn_III"/>
    <property type="match status" value="1"/>
</dbReference>
<comment type="similarity">
    <text evidence="1 10">Belongs to the thiolase-like superfamily. FabH family.</text>
</comment>
<evidence type="ECO:0000256" key="6">
    <source>
        <dbReference type="ARBA" id="ARBA00023098"/>
    </source>
</evidence>
<evidence type="ECO:0000256" key="9">
    <source>
        <dbReference type="ARBA" id="ARBA00023315"/>
    </source>
</evidence>
<dbReference type="SUPFAM" id="SSF53901">
    <property type="entry name" value="Thiolase-like"/>
    <property type="match status" value="1"/>
</dbReference>
<dbReference type="EC" id="2.3.1.180" evidence="10"/>
<dbReference type="Gene3D" id="3.40.47.10">
    <property type="match status" value="2"/>
</dbReference>
<dbReference type="GO" id="GO:0005737">
    <property type="term" value="C:cytoplasm"/>
    <property type="evidence" value="ECO:0007669"/>
    <property type="project" value="UniProtKB-SubCell"/>
</dbReference>
<comment type="function">
    <text evidence="10">Catalyzes the condensation reaction of fatty acid synthesis by the addition to an acyl acceptor of two carbons from malonyl-ACP. Catalyzes the first condensation reaction which initiates fatty acid synthesis and may therefore play a role in governing the total rate of fatty acid production. Possesses both acetoacetyl-ACP synthase and acetyl transacylase activities. Its substrate specificity determines the biosynthesis of branched-chain and/or straight-chain of fatty acids.</text>
</comment>
<evidence type="ECO:0000313" key="13">
    <source>
        <dbReference type="EMBL" id="OSC35722.1"/>
    </source>
</evidence>
<evidence type="ECO:0000256" key="8">
    <source>
        <dbReference type="ARBA" id="ARBA00023268"/>
    </source>
</evidence>
<dbReference type="HAMAP" id="MF_01815">
    <property type="entry name" value="FabH"/>
    <property type="match status" value="1"/>
</dbReference>
<dbReference type="InterPro" id="IPR013747">
    <property type="entry name" value="ACP_syn_III_C"/>
</dbReference>
<dbReference type="NCBIfam" id="NF006829">
    <property type="entry name" value="PRK09352.1"/>
    <property type="match status" value="1"/>
</dbReference>
<feature type="region of interest" description="ACP-binding" evidence="10">
    <location>
        <begin position="260"/>
        <end position="264"/>
    </location>
</feature>
<evidence type="ECO:0000256" key="1">
    <source>
        <dbReference type="ARBA" id="ARBA00008642"/>
    </source>
</evidence>
<keyword evidence="5 10" id="KW-0276">Fatty acid metabolism</keyword>
<accession>A0AA91PHB7</accession>
<organism evidence="13 14">
    <name type="scientific">Mycolicibacillus koreensis</name>
    <dbReference type="NCBI Taxonomy" id="1069220"/>
    <lineage>
        <taxon>Bacteria</taxon>
        <taxon>Bacillati</taxon>
        <taxon>Actinomycetota</taxon>
        <taxon>Actinomycetes</taxon>
        <taxon>Mycobacteriales</taxon>
        <taxon>Mycobacteriaceae</taxon>
        <taxon>Mycolicibacillus</taxon>
    </lineage>
</organism>
<keyword evidence="6 10" id="KW-0443">Lipid metabolism</keyword>
<dbReference type="Proteomes" id="UP000193577">
    <property type="component" value="Unassembled WGS sequence"/>
</dbReference>
<name>A0AA91PHB7_9MYCO</name>
<comment type="subcellular location">
    <subcellularLocation>
        <location evidence="10">Cytoplasm</location>
    </subcellularLocation>
</comment>
<keyword evidence="3 10" id="KW-0444">Lipid biosynthesis</keyword>
<dbReference type="NCBIfam" id="TIGR00747">
    <property type="entry name" value="fabH"/>
    <property type="match status" value="1"/>
</dbReference>
<feature type="active site" evidence="10">
    <location>
        <position position="259"/>
    </location>
</feature>
<dbReference type="GO" id="GO:0033818">
    <property type="term" value="F:beta-ketoacyl-acyl-carrier-protein synthase III activity"/>
    <property type="evidence" value="ECO:0007669"/>
    <property type="project" value="UniProtKB-UniRule"/>
</dbReference>
<dbReference type="EMBL" id="NCXO01000002">
    <property type="protein sequence ID" value="OSC35722.1"/>
    <property type="molecule type" value="Genomic_DNA"/>
</dbReference>
<dbReference type="AlphaFoldDB" id="A0AA91PHB7"/>
<dbReference type="Pfam" id="PF08541">
    <property type="entry name" value="ACP_syn_III_C"/>
    <property type="match status" value="1"/>
</dbReference>
<dbReference type="GO" id="GO:0044550">
    <property type="term" value="P:secondary metabolite biosynthetic process"/>
    <property type="evidence" value="ECO:0007669"/>
    <property type="project" value="TreeGrafter"/>
</dbReference>
<evidence type="ECO:0000256" key="4">
    <source>
        <dbReference type="ARBA" id="ARBA00022679"/>
    </source>
</evidence>
<feature type="domain" description="Beta-ketoacyl-[acyl-carrier-protein] synthase III N-terminal" evidence="12">
    <location>
        <begin position="117"/>
        <end position="194"/>
    </location>
</feature>
<feature type="active site" evidence="10">
    <location>
        <position position="123"/>
    </location>
</feature>
<dbReference type="RefSeq" id="WP_069392422.1">
    <property type="nucleotide sequence ID" value="NZ_AP022594.1"/>
</dbReference>
<evidence type="ECO:0000259" key="11">
    <source>
        <dbReference type="Pfam" id="PF08541"/>
    </source>
</evidence>
<comment type="subunit">
    <text evidence="10">Homodimer.</text>
</comment>
<dbReference type="PANTHER" id="PTHR34069">
    <property type="entry name" value="3-OXOACYL-[ACYL-CARRIER-PROTEIN] SYNTHASE 3"/>
    <property type="match status" value="1"/>
</dbReference>
<evidence type="ECO:0000259" key="12">
    <source>
        <dbReference type="Pfam" id="PF08545"/>
    </source>
</evidence>
<protein>
    <recommendedName>
        <fullName evidence="10">Beta-ketoacyl-[acyl-carrier-protein] synthase III</fullName>
        <shortName evidence="10">Beta-ketoacyl-ACP synthase III</shortName>
        <shortName evidence="10">KAS III</shortName>
        <ecNumber evidence="10">2.3.1.180</ecNumber>
    </recommendedName>
    <alternativeName>
        <fullName evidence="10">3-oxoacyl-[acyl-carrier-protein] synthase 3</fullName>
    </alternativeName>
    <alternativeName>
        <fullName evidence="10">3-oxoacyl-[acyl-carrier-protein] synthase III</fullName>
    </alternativeName>
</protein>
<dbReference type="GO" id="GO:0006633">
    <property type="term" value="P:fatty acid biosynthetic process"/>
    <property type="evidence" value="ECO:0007669"/>
    <property type="project" value="UniProtKB-UniRule"/>
</dbReference>
<sequence length="339" mass="35205">MAVIHTTTTGTANVGMLSIGAYRPERVVTNDEICTHIDSSDEWIYTRTGIKTRRFAADDESAATMAIEAGRRAIVNALLTGAEIDAVIVATNTHYLQTPAAAPMVASAVGAHGVPGFDVSVGCAGFGYALGLAADMVRAGSAAKVLVIGTEKLSPALDMHDRGNCFIFADGAGAVVVGATDTQGIGPTVWGSDGKQADAVRQDIDWMDFAAAPDGARPFLRMEGTAVFRWAAFEMSKVGQQALAAAHVDAEELQVFVPHQANSRINELLAKSLQLGPEVVVANDIEHTGNTSAASIPLAMEELLSTGAAKPGDLALLLGYGAGLSYAAQVVTLPPIPFE</sequence>
<proteinExistence type="inferred from homology"/>
<evidence type="ECO:0000256" key="10">
    <source>
        <dbReference type="HAMAP-Rule" id="MF_01815"/>
    </source>
</evidence>
<evidence type="ECO:0000256" key="5">
    <source>
        <dbReference type="ARBA" id="ARBA00022832"/>
    </source>
</evidence>
<feature type="domain" description="Beta-ketoacyl-[acyl-carrier-protein] synthase III C-terminal" evidence="11">
    <location>
        <begin position="243"/>
        <end position="332"/>
    </location>
</feature>
<keyword evidence="14" id="KW-1185">Reference proteome</keyword>